<dbReference type="InterPro" id="IPR002087">
    <property type="entry name" value="Anti_prolifrtn"/>
</dbReference>
<evidence type="ECO:0000313" key="4">
    <source>
        <dbReference type="EMBL" id="KAL1226782.1"/>
    </source>
</evidence>
<organism evidence="4 5">
    <name type="scientific">Trichinella spiralis</name>
    <name type="common">Trichina worm</name>
    <dbReference type="NCBI Taxonomy" id="6334"/>
    <lineage>
        <taxon>Eukaryota</taxon>
        <taxon>Metazoa</taxon>
        <taxon>Ecdysozoa</taxon>
        <taxon>Nematoda</taxon>
        <taxon>Enoplea</taxon>
        <taxon>Dorylaimia</taxon>
        <taxon>Trichinellida</taxon>
        <taxon>Trichinellidae</taxon>
        <taxon>Trichinella</taxon>
    </lineage>
</organism>
<proteinExistence type="inferred from homology"/>
<comment type="similarity">
    <text evidence="1">Belongs to the BTG family.</text>
</comment>
<keyword evidence="5" id="KW-1185">Reference proteome</keyword>
<dbReference type="InterPro" id="IPR036054">
    <property type="entry name" value="BTG-like_sf"/>
</dbReference>
<dbReference type="PRINTS" id="PR00310">
    <property type="entry name" value="ANTIPRLFBTG1"/>
</dbReference>
<evidence type="ECO:0000256" key="1">
    <source>
        <dbReference type="ARBA" id="ARBA00007989"/>
    </source>
</evidence>
<dbReference type="SUPFAM" id="SSF160696">
    <property type="entry name" value="BTG domain-like"/>
    <property type="match status" value="1"/>
</dbReference>
<evidence type="ECO:0000259" key="3">
    <source>
        <dbReference type="SMART" id="SM00099"/>
    </source>
</evidence>
<dbReference type="Pfam" id="PF07742">
    <property type="entry name" value="BTG"/>
    <property type="match status" value="1"/>
</dbReference>
<sequence length="447" mass="50215">MGKLQACKSKKPSSNASSPCTRDANDPALQMEAEVSAAVKFLTDLLHKRCMCVEAVRRFALCLKKALIRHYREHWYPTEPLRGSAYRCLRINGQLDPVIAKAARRSQLSLDEVRAAYPAELSIWIDPGEVSVRFGEEGSVGVIHSCEPILPAAINNRMVVVEEETQEEFYVAYYENNNNTTYASANLDNLHVEQSPHLNPVISPDVLDVEEQQQQQQQPVRSQYANSDLTNYEWAWQRQQNSVQTYISSSSSSANQLLNISSPSPTFDPNASDTSVIIVIRTVWLWKPSYTDLAVQNRNDTFSAERRFTWIVAVQVNISSRQAKESNKCERKRGVAGLILTLPKSSDHIRTIACSAMTRLSVVGLTFPSRSCRIQQPKPNQEVKGSGVGQGTSGKQAAQRFIHPANFIHSNQQHYHRSLMAHICTNQEKLFISSNLAKTERHAEQMS</sequence>
<dbReference type="PANTHER" id="PTHR22978">
    <property type="entry name" value="B-CELL TRANSLOCATION GENE"/>
    <property type="match status" value="1"/>
</dbReference>
<comment type="caution">
    <text evidence="4">The sequence shown here is derived from an EMBL/GenBank/DDBJ whole genome shotgun (WGS) entry which is preliminary data.</text>
</comment>
<dbReference type="SMART" id="SM00099">
    <property type="entry name" value="btg1"/>
    <property type="match status" value="1"/>
</dbReference>
<protein>
    <submittedName>
        <fullName evidence="4">Protein BTG2</fullName>
    </submittedName>
</protein>
<dbReference type="InterPro" id="IPR033332">
    <property type="entry name" value="BTG"/>
</dbReference>
<evidence type="ECO:0000256" key="2">
    <source>
        <dbReference type="SAM" id="MobiDB-lite"/>
    </source>
</evidence>
<dbReference type="EMBL" id="JBEUSY010000558">
    <property type="protein sequence ID" value="KAL1226782.1"/>
    <property type="molecule type" value="Genomic_DNA"/>
</dbReference>
<dbReference type="PANTHER" id="PTHR22978:SF22">
    <property type="entry name" value="BTG FAMILY PROTEIN"/>
    <property type="match status" value="1"/>
</dbReference>
<accession>A0ABR3K3W1</accession>
<feature type="domain" description="Anti-proliferative protein" evidence="3">
    <location>
        <begin position="31"/>
        <end position="137"/>
    </location>
</feature>
<feature type="region of interest" description="Disordered" evidence="2">
    <location>
        <begin position="376"/>
        <end position="396"/>
    </location>
</feature>
<feature type="region of interest" description="Disordered" evidence="2">
    <location>
        <begin position="1"/>
        <end position="23"/>
    </location>
</feature>
<dbReference type="Proteomes" id="UP001558632">
    <property type="component" value="Unassembled WGS sequence"/>
</dbReference>
<gene>
    <name evidence="4" type="ORF">TSPI_05797</name>
</gene>
<name>A0ABR3K3W1_TRISP</name>
<dbReference type="Gene3D" id="3.90.640.90">
    <property type="entry name" value="Anti-proliferative protein, N-terminal domain"/>
    <property type="match status" value="1"/>
</dbReference>
<reference evidence="4 5" key="1">
    <citation type="submission" date="2024-07" db="EMBL/GenBank/DDBJ databases">
        <title>Enhanced genomic and transcriptomic resources for Trichinella pseudospiralis and T. spiralis underpin the discovery of pronounced molecular differences between stages and species.</title>
        <authorList>
            <person name="Pasi K.K."/>
            <person name="La Rosa G."/>
            <person name="Gomez-Morales M.A."/>
            <person name="Tosini F."/>
            <person name="Sumanam S."/>
            <person name="Young N.D."/>
            <person name="Chang B.C."/>
            <person name="Robin G.B."/>
        </authorList>
    </citation>
    <scope>NUCLEOTIDE SEQUENCE [LARGE SCALE GENOMIC DNA]</scope>
    <source>
        <strain evidence="4">ISS534</strain>
    </source>
</reference>
<evidence type="ECO:0000313" key="5">
    <source>
        <dbReference type="Proteomes" id="UP001558632"/>
    </source>
</evidence>